<comment type="caution">
    <text evidence="1">The sequence shown here is derived from an EMBL/GenBank/DDBJ whole genome shotgun (WGS) entry which is preliminary data.</text>
</comment>
<keyword evidence="2" id="KW-1185">Reference proteome</keyword>
<proteinExistence type="predicted"/>
<sequence>MDLPAPEPTVSSPNDITLASAAAEIRSPTAIVIDPALRGPVPNPVIRTSHPLSAAPVPVIITKPSNSRPVPTNPLNGLSRSSSAALTSRSPSATGPRPVIPSPYHHVNRPATPKKPSRDFTPARLTDKRRPMARRTGARGLSADPYQPPTASSLGYQPARNSNTVDDTNLAAGLSPDTLSVLEAAATTLSQIQGPITQEHLEGIVLQLTNAGIDLAQLGLGGLLAQEEEEDTTQDPNRMDVDMDSSSMTSAFAAQGFGDAHADSQPDDMNLQAQSLIAALSALVPQSQAPAELVPPNQGEDDTRDAPITIDLTDEPDDEAVSVPEPKVAELTSELVPTADQVPQASPAAVQEGTTSGAVSPKTGDLPISDILEDLEQEKERISKLDRQARIEVLEKLILDLGDESTVAIEAEKDQPGSPKDQDLSEQRNGKYHAMTQEQKGKAARLELYRTLLSSAKTESPLDPALTSSPAKKDDLAIDVPNAISPSMQEAEAVSASLDTSALWAEETENPASKIDDLNGGGTTNNINGIATDAANDGTATATASPQSTLNQQNGDKVQTNEKEEEPIVVKAEPVEMDFTAFAATETSTTMLEQQAGEAANPFSGDATSHAHQEQEHVQPADVSMEEDPLLAELFPTFPTGDSPMQANQMQIEEEADPLLAGMLQELDASNGHDNIGYDGDNQDNFTAGWNPWAEVPHVLPETIVQVASAFEMDHDPHKMNLGLIGFREDSGRIFVPPTTRQTERQLYGRGGPQHDALPIEGFGPFLQAGVRMAYGSDSKPYREARIAVIQAVSVTGALRLGGTFLARFPLHLGTKSVFVPNPTTGEDARALHEAGLDVKLYRFFDRANGGVDFPGMCEDLAQAPEQSIVLLHVSGSSPTGTSLVISQWRTLIDIIKAGRHVPLLVMEFQGLASGDPNIDAHPVRYMTQEGIPFMLVQSFDSAMGLYIDSPSIVSVVTNSHEEKLRIESQLRHVARALHSHPGPLGAHIAAGILNDSQMYRSWLKEIKAMSDRLRSIREKLYDYLTHKLRTPGVWDHFRGSRGITVLLDPIQIRTLATREHIHLLPDGCFSLGCLNAAKIELLARAIDRVVRNPDIVMTGEDDAYLGAMGDEETTLTLEMALQESFPGYE</sequence>
<reference evidence="1" key="1">
    <citation type="submission" date="2023-04" db="EMBL/GenBank/DDBJ databases">
        <title>Draft Genome sequencing of Naganishia species isolated from polar environments using Oxford Nanopore Technology.</title>
        <authorList>
            <person name="Leo P."/>
            <person name="Venkateswaran K."/>
        </authorList>
    </citation>
    <scope>NUCLEOTIDE SEQUENCE</scope>
    <source>
        <strain evidence="1">MNA-CCFEE 5262</strain>
    </source>
</reference>
<dbReference type="Proteomes" id="UP001230649">
    <property type="component" value="Unassembled WGS sequence"/>
</dbReference>
<protein>
    <submittedName>
        <fullName evidence="1">Uncharacterized protein</fullName>
    </submittedName>
</protein>
<accession>A0ACC2WQS3</accession>
<name>A0ACC2WQS3_9TREE</name>
<evidence type="ECO:0000313" key="1">
    <source>
        <dbReference type="EMBL" id="KAJ9114114.1"/>
    </source>
</evidence>
<gene>
    <name evidence="1" type="ORF">QFC20_001630</name>
</gene>
<dbReference type="EMBL" id="JASBWS010000010">
    <property type="protein sequence ID" value="KAJ9114114.1"/>
    <property type="molecule type" value="Genomic_DNA"/>
</dbReference>
<organism evidence="1 2">
    <name type="scientific">Naganishia adeliensis</name>
    <dbReference type="NCBI Taxonomy" id="92952"/>
    <lineage>
        <taxon>Eukaryota</taxon>
        <taxon>Fungi</taxon>
        <taxon>Dikarya</taxon>
        <taxon>Basidiomycota</taxon>
        <taxon>Agaricomycotina</taxon>
        <taxon>Tremellomycetes</taxon>
        <taxon>Filobasidiales</taxon>
        <taxon>Filobasidiaceae</taxon>
        <taxon>Naganishia</taxon>
    </lineage>
</organism>
<evidence type="ECO:0000313" key="2">
    <source>
        <dbReference type="Proteomes" id="UP001230649"/>
    </source>
</evidence>